<protein>
    <submittedName>
        <fullName evidence="2">Uncharacterized protein</fullName>
    </submittedName>
</protein>
<evidence type="ECO:0000313" key="3">
    <source>
        <dbReference type="Proteomes" id="UP000317369"/>
    </source>
</evidence>
<dbReference type="EMBL" id="CP036425">
    <property type="protein sequence ID" value="QDU34313.1"/>
    <property type="molecule type" value="Genomic_DNA"/>
</dbReference>
<evidence type="ECO:0000313" key="2">
    <source>
        <dbReference type="EMBL" id="QDU34313.1"/>
    </source>
</evidence>
<dbReference type="AlphaFoldDB" id="A0A517YVT9"/>
<organism evidence="2 3">
    <name type="scientific">Poriferisphaera corsica</name>
    <dbReference type="NCBI Taxonomy" id="2528020"/>
    <lineage>
        <taxon>Bacteria</taxon>
        <taxon>Pseudomonadati</taxon>
        <taxon>Planctomycetota</taxon>
        <taxon>Phycisphaerae</taxon>
        <taxon>Phycisphaerales</taxon>
        <taxon>Phycisphaeraceae</taxon>
        <taxon>Poriferisphaera</taxon>
    </lineage>
</organism>
<feature type="region of interest" description="Disordered" evidence="1">
    <location>
        <begin position="1"/>
        <end position="28"/>
    </location>
</feature>
<evidence type="ECO:0000256" key="1">
    <source>
        <dbReference type="SAM" id="MobiDB-lite"/>
    </source>
</evidence>
<dbReference type="RefSeq" id="WP_145078038.1">
    <property type="nucleotide sequence ID" value="NZ_CP036425.1"/>
</dbReference>
<gene>
    <name evidence="2" type="ORF">KS4_23810</name>
</gene>
<sequence>MNPPKDVIEGEVVDKQEEPQTNDQTPSLVDGLASMLCEKLQIEKSEAAQKLEAFIVNEFEEVCE</sequence>
<name>A0A517YVT9_9BACT</name>
<reference evidence="2 3" key="1">
    <citation type="submission" date="2019-02" db="EMBL/GenBank/DDBJ databases">
        <title>Deep-cultivation of Planctomycetes and their phenomic and genomic characterization uncovers novel biology.</title>
        <authorList>
            <person name="Wiegand S."/>
            <person name="Jogler M."/>
            <person name="Boedeker C."/>
            <person name="Pinto D."/>
            <person name="Vollmers J."/>
            <person name="Rivas-Marin E."/>
            <person name="Kohn T."/>
            <person name="Peeters S.H."/>
            <person name="Heuer A."/>
            <person name="Rast P."/>
            <person name="Oberbeckmann S."/>
            <person name="Bunk B."/>
            <person name="Jeske O."/>
            <person name="Meyerdierks A."/>
            <person name="Storesund J.E."/>
            <person name="Kallscheuer N."/>
            <person name="Luecker S."/>
            <person name="Lage O.M."/>
            <person name="Pohl T."/>
            <person name="Merkel B.J."/>
            <person name="Hornburger P."/>
            <person name="Mueller R.-W."/>
            <person name="Bruemmer F."/>
            <person name="Labrenz M."/>
            <person name="Spormann A.M."/>
            <person name="Op den Camp H."/>
            <person name="Overmann J."/>
            <person name="Amann R."/>
            <person name="Jetten M.S.M."/>
            <person name="Mascher T."/>
            <person name="Medema M.H."/>
            <person name="Devos D.P."/>
            <person name="Kaster A.-K."/>
            <person name="Ovreas L."/>
            <person name="Rohde M."/>
            <person name="Galperin M.Y."/>
            <person name="Jogler C."/>
        </authorList>
    </citation>
    <scope>NUCLEOTIDE SEQUENCE [LARGE SCALE GENOMIC DNA]</scope>
    <source>
        <strain evidence="2 3">KS4</strain>
    </source>
</reference>
<dbReference type="Proteomes" id="UP000317369">
    <property type="component" value="Chromosome"/>
</dbReference>
<feature type="compositionally biased region" description="Basic and acidic residues" evidence="1">
    <location>
        <begin position="1"/>
        <end position="18"/>
    </location>
</feature>
<keyword evidence="3" id="KW-1185">Reference proteome</keyword>
<dbReference type="KEGG" id="pcor:KS4_23810"/>
<accession>A0A517YVT9</accession>
<proteinExistence type="predicted"/>